<keyword evidence="2 12" id="KW-1003">Cell membrane</keyword>
<keyword evidence="8 12" id="KW-0472">Membrane</keyword>
<dbReference type="InterPro" id="IPR003691">
    <property type="entry name" value="FluC"/>
</dbReference>
<evidence type="ECO:0000313" key="13">
    <source>
        <dbReference type="EMBL" id="MCZ4282985.1"/>
    </source>
</evidence>
<keyword evidence="12" id="KW-0479">Metal-binding</keyword>
<evidence type="ECO:0000256" key="2">
    <source>
        <dbReference type="ARBA" id="ARBA00022475"/>
    </source>
</evidence>
<sequence>MLVAVAFGGAIGAVGRYLVYILMGSLVGSQIPSGTLAVNIVGSFVMGLLVPWLATDGSVPPEIRGLLTVGLLGAFTTFSTFAMDAFVLIERGAMVLAVVYVLLSVFLSITAFAGGFFMMRSFLA</sequence>
<keyword evidence="7 12" id="KW-0406">Ion transport</keyword>
<feature type="binding site" evidence="12">
    <location>
        <position position="76"/>
    </location>
    <ligand>
        <name>Na(+)</name>
        <dbReference type="ChEBI" id="CHEBI:29101"/>
        <note>structural</note>
    </ligand>
</feature>
<protein>
    <recommendedName>
        <fullName evidence="12">Fluoride-specific ion channel FluC</fullName>
    </recommendedName>
</protein>
<comment type="similarity">
    <text evidence="10 12">Belongs to the fluoride channel Fluc/FEX (TC 1.A.43) family.</text>
</comment>
<dbReference type="HAMAP" id="MF_00454">
    <property type="entry name" value="FluC"/>
    <property type="match status" value="1"/>
</dbReference>
<dbReference type="Proteomes" id="UP001069802">
    <property type="component" value="Unassembled WGS sequence"/>
</dbReference>
<evidence type="ECO:0000256" key="5">
    <source>
        <dbReference type="ARBA" id="ARBA00022989"/>
    </source>
</evidence>
<comment type="activity regulation">
    <text evidence="12">Na(+) is not transported, but it plays an essential structural role and its presence is essential for fluoride channel function.</text>
</comment>
<comment type="function">
    <text evidence="12">Fluoride-specific ion channel. Important for reducing fluoride concentration in the cell, thus reducing its toxicity.</text>
</comment>
<feature type="transmembrane region" description="Helical" evidence="12">
    <location>
        <begin position="36"/>
        <end position="54"/>
    </location>
</feature>
<keyword evidence="12" id="KW-0813">Transport</keyword>
<keyword evidence="9 12" id="KW-0407">Ion channel</keyword>
<dbReference type="PANTHER" id="PTHR28259">
    <property type="entry name" value="FLUORIDE EXPORT PROTEIN 1-RELATED"/>
    <property type="match status" value="1"/>
</dbReference>
<name>A0ABT4LPC0_9PROT</name>
<evidence type="ECO:0000256" key="3">
    <source>
        <dbReference type="ARBA" id="ARBA00022519"/>
    </source>
</evidence>
<keyword evidence="4 12" id="KW-0812">Transmembrane</keyword>
<dbReference type="Pfam" id="PF02537">
    <property type="entry name" value="CRCB"/>
    <property type="match status" value="1"/>
</dbReference>
<dbReference type="NCBIfam" id="TIGR00494">
    <property type="entry name" value="crcB"/>
    <property type="match status" value="1"/>
</dbReference>
<gene>
    <name evidence="12 13" type="primary">crcB</name>
    <name evidence="12" type="synonym">fluC</name>
    <name evidence="13" type="ORF">O4H49_19535</name>
</gene>
<dbReference type="EMBL" id="JAPWGY010000014">
    <property type="protein sequence ID" value="MCZ4282985.1"/>
    <property type="molecule type" value="Genomic_DNA"/>
</dbReference>
<comment type="caution">
    <text evidence="13">The sequence shown here is derived from an EMBL/GenBank/DDBJ whole genome shotgun (WGS) entry which is preliminary data.</text>
</comment>
<dbReference type="PANTHER" id="PTHR28259:SF1">
    <property type="entry name" value="FLUORIDE EXPORT PROTEIN 1-RELATED"/>
    <property type="match status" value="1"/>
</dbReference>
<comment type="catalytic activity">
    <reaction evidence="11">
        <text>fluoride(in) = fluoride(out)</text>
        <dbReference type="Rhea" id="RHEA:76159"/>
        <dbReference type="ChEBI" id="CHEBI:17051"/>
    </reaction>
    <physiologicalReaction direction="left-to-right" evidence="11">
        <dbReference type="Rhea" id="RHEA:76160"/>
    </physiologicalReaction>
</comment>
<evidence type="ECO:0000256" key="6">
    <source>
        <dbReference type="ARBA" id="ARBA00023053"/>
    </source>
</evidence>
<evidence type="ECO:0000256" key="11">
    <source>
        <dbReference type="ARBA" id="ARBA00035585"/>
    </source>
</evidence>
<evidence type="ECO:0000313" key="14">
    <source>
        <dbReference type="Proteomes" id="UP001069802"/>
    </source>
</evidence>
<evidence type="ECO:0000256" key="1">
    <source>
        <dbReference type="ARBA" id="ARBA00004651"/>
    </source>
</evidence>
<keyword evidence="14" id="KW-1185">Reference proteome</keyword>
<evidence type="ECO:0000256" key="12">
    <source>
        <dbReference type="HAMAP-Rule" id="MF_00454"/>
    </source>
</evidence>
<feature type="binding site" evidence="12">
    <location>
        <position position="73"/>
    </location>
    <ligand>
        <name>Na(+)</name>
        <dbReference type="ChEBI" id="CHEBI:29101"/>
        <note>structural</note>
    </ligand>
</feature>
<feature type="transmembrane region" description="Helical" evidence="12">
    <location>
        <begin position="66"/>
        <end position="89"/>
    </location>
</feature>
<keyword evidence="5 12" id="KW-1133">Transmembrane helix</keyword>
<accession>A0ABT4LPC0</accession>
<feature type="transmembrane region" description="Helical" evidence="12">
    <location>
        <begin position="95"/>
        <end position="119"/>
    </location>
</feature>
<evidence type="ECO:0000256" key="8">
    <source>
        <dbReference type="ARBA" id="ARBA00023136"/>
    </source>
</evidence>
<comment type="subcellular location">
    <subcellularLocation>
        <location evidence="1 12">Cell membrane</location>
        <topology evidence="1 12">Multi-pass membrane protein</topology>
    </subcellularLocation>
</comment>
<evidence type="ECO:0000256" key="4">
    <source>
        <dbReference type="ARBA" id="ARBA00022692"/>
    </source>
</evidence>
<proteinExistence type="inferred from homology"/>
<organism evidence="13 14">
    <name type="scientific">Kiloniella laminariae</name>
    <dbReference type="NCBI Taxonomy" id="454162"/>
    <lineage>
        <taxon>Bacteria</taxon>
        <taxon>Pseudomonadati</taxon>
        <taxon>Pseudomonadota</taxon>
        <taxon>Alphaproteobacteria</taxon>
        <taxon>Rhodospirillales</taxon>
        <taxon>Kiloniellaceae</taxon>
        <taxon>Kiloniella</taxon>
    </lineage>
</organism>
<keyword evidence="3" id="KW-0997">Cell inner membrane</keyword>
<reference evidence="13" key="1">
    <citation type="submission" date="2022-12" db="EMBL/GenBank/DDBJ databases">
        <title>Bacterial isolates from different developmental stages of Nematostella vectensis.</title>
        <authorList>
            <person name="Fraune S."/>
        </authorList>
    </citation>
    <scope>NUCLEOTIDE SEQUENCE</scope>
    <source>
        <strain evidence="13">G21630-S1</strain>
    </source>
</reference>
<keyword evidence="6 12" id="KW-0915">Sodium</keyword>
<evidence type="ECO:0000256" key="10">
    <source>
        <dbReference type="ARBA" id="ARBA00035120"/>
    </source>
</evidence>
<evidence type="ECO:0000256" key="9">
    <source>
        <dbReference type="ARBA" id="ARBA00023303"/>
    </source>
</evidence>
<evidence type="ECO:0000256" key="7">
    <source>
        <dbReference type="ARBA" id="ARBA00023065"/>
    </source>
</evidence>